<dbReference type="Pfam" id="PF00676">
    <property type="entry name" value="E1_dh"/>
    <property type="match status" value="1"/>
</dbReference>
<evidence type="ECO:0000259" key="10">
    <source>
        <dbReference type="Pfam" id="PF00676"/>
    </source>
</evidence>
<comment type="caution">
    <text evidence="11">The sequence shown here is derived from an EMBL/GenBank/DDBJ whole genome shotgun (WGS) entry which is preliminary data.</text>
</comment>
<protein>
    <recommendedName>
        <fullName evidence="9">Pyruvate dehydrogenase E1 component subunit alpha</fullName>
        <ecNumber evidence="9">1.2.4.1</ecNumber>
    </recommendedName>
</protein>
<evidence type="ECO:0000256" key="2">
    <source>
        <dbReference type="ARBA" id="ARBA00004305"/>
    </source>
</evidence>
<keyword evidence="5 9" id="KW-0560">Oxidoreductase</keyword>
<keyword evidence="7 9" id="KW-0670">Pyruvate</keyword>
<keyword evidence="4" id="KW-0809">Transit peptide</keyword>
<accession>A0A811K4B6</accession>
<comment type="subcellular location">
    <subcellularLocation>
        <location evidence="2">Mitochondrion matrix</location>
    </subcellularLocation>
</comment>
<gene>
    <name evidence="11" type="ORF">BOKJ2_LOCUS3132</name>
</gene>
<dbReference type="EC" id="1.2.4.1" evidence="9"/>
<dbReference type="InterPro" id="IPR029061">
    <property type="entry name" value="THDP-binding"/>
</dbReference>
<evidence type="ECO:0000256" key="5">
    <source>
        <dbReference type="ARBA" id="ARBA00023002"/>
    </source>
</evidence>
<evidence type="ECO:0000313" key="11">
    <source>
        <dbReference type="EMBL" id="CAD5210327.1"/>
    </source>
</evidence>
<name>A0A811K4B6_9BILA</name>
<dbReference type="AlphaFoldDB" id="A0A811K4B6"/>
<dbReference type="GO" id="GO:0004739">
    <property type="term" value="F:pyruvate dehydrogenase (acetyl-transferring) activity"/>
    <property type="evidence" value="ECO:0007669"/>
    <property type="project" value="UniProtKB-UniRule"/>
</dbReference>
<evidence type="ECO:0000256" key="7">
    <source>
        <dbReference type="ARBA" id="ARBA00023317"/>
    </source>
</evidence>
<dbReference type="CDD" id="cd02000">
    <property type="entry name" value="TPP_E1_PDC_ADC_BCADC"/>
    <property type="match status" value="1"/>
</dbReference>
<dbReference type="Proteomes" id="UP000614601">
    <property type="component" value="Unassembled WGS sequence"/>
</dbReference>
<dbReference type="InterPro" id="IPR001017">
    <property type="entry name" value="DH_E1"/>
</dbReference>
<comment type="cofactor">
    <cofactor evidence="1 9">
        <name>thiamine diphosphate</name>
        <dbReference type="ChEBI" id="CHEBI:58937"/>
    </cofactor>
</comment>
<comment type="catalytic activity">
    <reaction evidence="8 9">
        <text>N(6)-[(R)-lipoyl]-L-lysyl-[protein] + pyruvate + H(+) = N(6)-[(R)-S(8)-acetyldihydrolipoyl]-L-lysyl-[protein] + CO2</text>
        <dbReference type="Rhea" id="RHEA:19189"/>
        <dbReference type="Rhea" id="RHEA-COMP:10474"/>
        <dbReference type="Rhea" id="RHEA-COMP:10478"/>
        <dbReference type="ChEBI" id="CHEBI:15361"/>
        <dbReference type="ChEBI" id="CHEBI:15378"/>
        <dbReference type="ChEBI" id="CHEBI:16526"/>
        <dbReference type="ChEBI" id="CHEBI:83099"/>
        <dbReference type="ChEBI" id="CHEBI:83111"/>
        <dbReference type="EC" id="1.2.4.1"/>
    </reaction>
</comment>
<comment type="function">
    <text evidence="9">The pyruvate dehydrogenase complex catalyzes the overall conversion of pyruvate to acetyl-CoA and CO(2).</text>
</comment>
<proteinExistence type="predicted"/>
<evidence type="ECO:0000256" key="9">
    <source>
        <dbReference type="RuleBase" id="RU361139"/>
    </source>
</evidence>
<evidence type="ECO:0000256" key="8">
    <source>
        <dbReference type="ARBA" id="ARBA00051231"/>
    </source>
</evidence>
<evidence type="ECO:0000256" key="6">
    <source>
        <dbReference type="ARBA" id="ARBA00023052"/>
    </source>
</evidence>
<dbReference type="InterPro" id="IPR050642">
    <property type="entry name" value="PDH_E1_Alpha_Subunit"/>
</dbReference>
<dbReference type="EMBL" id="CAJFCW020000002">
    <property type="protein sequence ID" value="CAG9091116.1"/>
    <property type="molecule type" value="Genomic_DNA"/>
</dbReference>
<dbReference type="EMBL" id="CAJFDH010000002">
    <property type="protein sequence ID" value="CAD5210327.1"/>
    <property type="molecule type" value="Genomic_DNA"/>
</dbReference>
<dbReference type="GO" id="GO:0005759">
    <property type="term" value="C:mitochondrial matrix"/>
    <property type="evidence" value="ECO:0007669"/>
    <property type="project" value="UniProtKB-SubCell"/>
</dbReference>
<evidence type="ECO:0000256" key="3">
    <source>
        <dbReference type="ARBA" id="ARBA00022553"/>
    </source>
</evidence>
<dbReference type="PANTHER" id="PTHR11516">
    <property type="entry name" value="PYRUVATE DEHYDROGENASE E1 COMPONENT, ALPHA SUBUNIT BACTERIAL AND ORGANELLAR"/>
    <property type="match status" value="1"/>
</dbReference>
<keyword evidence="6 9" id="KW-0786">Thiamine pyrophosphate</keyword>
<dbReference type="InterPro" id="IPR017597">
    <property type="entry name" value="Pyrv_DH_E1_asu_subgrp-y"/>
</dbReference>
<evidence type="ECO:0000256" key="4">
    <source>
        <dbReference type="ARBA" id="ARBA00022946"/>
    </source>
</evidence>
<dbReference type="SUPFAM" id="SSF52518">
    <property type="entry name" value="Thiamin diphosphate-binding fold (THDP-binding)"/>
    <property type="match status" value="1"/>
</dbReference>
<dbReference type="Gene3D" id="3.40.50.970">
    <property type="match status" value="1"/>
</dbReference>
<sequence>MSFLNPILRVSKGLSPLSIRFSSTVSEVTFQTRPYKLHKLDYGPSNETVLTREEALDYYKEMLVLRRMETAASNLYKDKKVRGFCHLYTGQEAVAVGITAAKHHEDALITSYRCHGWTYLMGSTIAEVLSELTGRISGNVYGKGGSMHMYERNFYGGNGIVGAQIPLGAGIAFAQKYRNQRNVSYALYGDGAANQGQFFETVNMAQLWKLPCIFICENNGFAMGTSSSRGAASTDYYTRGDFVPGIWVDGMDVLTVREAIHFAREHCIAGKGPLVLELATYRYVGHSMSDPGTSYRSREEVQEVRKHRDAIAGFKDKIVTAGLANDEELKKIEKDVRVAVDEAVKQSITDPELPVEALYSDLFVNTEPQTVRGCTVDETIVQPERYTSDIVKKLGRNPKVYQTPQ</sequence>
<dbReference type="PANTHER" id="PTHR11516:SF60">
    <property type="entry name" value="PYRUVATE DEHYDROGENASE E1 COMPONENT SUBUNIT ALPHA"/>
    <property type="match status" value="1"/>
</dbReference>
<keyword evidence="12" id="KW-1185">Reference proteome</keyword>
<organism evidence="11 12">
    <name type="scientific">Bursaphelenchus okinawaensis</name>
    <dbReference type="NCBI Taxonomy" id="465554"/>
    <lineage>
        <taxon>Eukaryota</taxon>
        <taxon>Metazoa</taxon>
        <taxon>Ecdysozoa</taxon>
        <taxon>Nematoda</taxon>
        <taxon>Chromadorea</taxon>
        <taxon>Rhabditida</taxon>
        <taxon>Tylenchina</taxon>
        <taxon>Tylenchomorpha</taxon>
        <taxon>Aphelenchoidea</taxon>
        <taxon>Aphelenchoididae</taxon>
        <taxon>Bursaphelenchus</taxon>
    </lineage>
</organism>
<dbReference type="Proteomes" id="UP000783686">
    <property type="component" value="Unassembled WGS sequence"/>
</dbReference>
<dbReference type="NCBIfam" id="TIGR03182">
    <property type="entry name" value="PDH_E1_alph_y"/>
    <property type="match status" value="1"/>
</dbReference>
<reference evidence="11" key="1">
    <citation type="submission" date="2020-09" db="EMBL/GenBank/DDBJ databases">
        <authorList>
            <person name="Kikuchi T."/>
        </authorList>
    </citation>
    <scope>NUCLEOTIDE SEQUENCE</scope>
    <source>
        <strain evidence="11">SH1</strain>
    </source>
</reference>
<keyword evidence="3" id="KW-0597">Phosphoprotein</keyword>
<dbReference type="OrthoDB" id="10256198at2759"/>
<evidence type="ECO:0000256" key="1">
    <source>
        <dbReference type="ARBA" id="ARBA00001964"/>
    </source>
</evidence>
<dbReference type="GO" id="GO:0006086">
    <property type="term" value="P:pyruvate decarboxylation to acetyl-CoA"/>
    <property type="evidence" value="ECO:0007669"/>
    <property type="project" value="InterPro"/>
</dbReference>
<evidence type="ECO:0000313" key="12">
    <source>
        <dbReference type="Proteomes" id="UP000614601"/>
    </source>
</evidence>
<dbReference type="FunFam" id="3.40.50.970:FF:000013">
    <property type="entry name" value="Pyruvate dehydrogenase E1 component subunit alpha"/>
    <property type="match status" value="1"/>
</dbReference>
<feature type="domain" description="Dehydrogenase E1 component" evidence="10">
    <location>
        <begin position="61"/>
        <end position="355"/>
    </location>
</feature>